<gene>
    <name evidence="2" type="ORF">ECRASSUSDP1_LOCUS983</name>
</gene>
<comment type="caution">
    <text evidence="2">The sequence shown here is derived from an EMBL/GenBank/DDBJ whole genome shotgun (WGS) entry which is preliminary data.</text>
</comment>
<evidence type="ECO:0000313" key="2">
    <source>
        <dbReference type="EMBL" id="CAI2359690.1"/>
    </source>
</evidence>
<protein>
    <submittedName>
        <fullName evidence="2">Uncharacterized protein</fullName>
    </submittedName>
</protein>
<organism evidence="2 3">
    <name type="scientific">Euplotes crassus</name>
    <dbReference type="NCBI Taxonomy" id="5936"/>
    <lineage>
        <taxon>Eukaryota</taxon>
        <taxon>Sar</taxon>
        <taxon>Alveolata</taxon>
        <taxon>Ciliophora</taxon>
        <taxon>Intramacronucleata</taxon>
        <taxon>Spirotrichea</taxon>
        <taxon>Hypotrichia</taxon>
        <taxon>Euplotida</taxon>
        <taxon>Euplotidae</taxon>
        <taxon>Moneuplotes</taxon>
    </lineage>
</organism>
<reference evidence="2" key="1">
    <citation type="submission" date="2023-07" db="EMBL/GenBank/DDBJ databases">
        <authorList>
            <consortium name="AG Swart"/>
            <person name="Singh M."/>
            <person name="Singh A."/>
            <person name="Seah K."/>
            <person name="Emmerich C."/>
        </authorList>
    </citation>
    <scope>NUCLEOTIDE SEQUENCE</scope>
    <source>
        <strain evidence="2">DP1</strain>
    </source>
</reference>
<accession>A0AAD1U1M4</accession>
<dbReference type="AlphaFoldDB" id="A0AAD1U1M4"/>
<name>A0AAD1U1M4_EUPCR</name>
<keyword evidence="3" id="KW-1185">Reference proteome</keyword>
<feature type="region of interest" description="Disordered" evidence="1">
    <location>
        <begin position="629"/>
        <end position="661"/>
    </location>
</feature>
<dbReference type="EMBL" id="CAMPGE010000925">
    <property type="protein sequence ID" value="CAI2359690.1"/>
    <property type="molecule type" value="Genomic_DNA"/>
</dbReference>
<evidence type="ECO:0000256" key="1">
    <source>
        <dbReference type="SAM" id="MobiDB-lite"/>
    </source>
</evidence>
<dbReference type="Proteomes" id="UP001295684">
    <property type="component" value="Unassembled WGS sequence"/>
</dbReference>
<sequence>MISYRRMYTRFVRHWDKVRMYYEHGLTLKPENYEAMKLSHLDYRTANIEITQKRKTSIYREALQKFYKRYPDVKYSIARDAPGLVGKRPENPALLFIEKQMKLMDKGYSENKAFEILEKEMAEKLEVQRDENRILRGFAINNRARSYLNYSQQLSEAEGKAKVDQLDRDLPKYLYQQQKWDIMAKEQGTMEENQRQLIENRGSIINETFKNLDYTTESAEQYFSQYVPTSKLEFPFEHDNYQPATYEVVKHAYNMKDKESLIEVHDGFINRAESLIKAHKYRASLADGLKGLSDREIIQKVREVPTRIKKNSKSLVKKLEKMNVRLNDDGSVNYSQVPYPHVVKSLQKMEGVVKIALMHKDLEFEYPQHFEKLQIKGDMMKMINAEEMKLEQLKLEKEIKEKADPELSYEQYFESLISDKVKDINVARTRGKDIDSKTETELIFEKDLEERAGLFIEDDFEREKRLREMWIDLKRKNVIGGPDARTTDEQFELQELIVDKIRDLRWKIDQEMVKQDLDPIFKKAYHKYTKDEFMYDADLQFSKLKSFLSKNPRVLKEDEIIGQEYLGIIQLIRRKKLLEYSTPAYAKEHELSYDAQIAMSKDKTMGYRKDLIELEKDQERLDLIDQKLSERDIGQENDTPFMENQTQNDGKFMSQFERASK</sequence>
<evidence type="ECO:0000313" key="3">
    <source>
        <dbReference type="Proteomes" id="UP001295684"/>
    </source>
</evidence>
<feature type="compositionally biased region" description="Polar residues" evidence="1">
    <location>
        <begin position="636"/>
        <end position="649"/>
    </location>
</feature>
<proteinExistence type="predicted"/>